<dbReference type="AlphaFoldDB" id="A0A431UFN1"/>
<accession>A0A431UFN1</accession>
<dbReference type="EMBL" id="RXNR01000081">
    <property type="protein sequence ID" value="RTQ88224.1"/>
    <property type="molecule type" value="Genomic_DNA"/>
</dbReference>
<evidence type="ECO:0000259" key="1">
    <source>
        <dbReference type="Pfam" id="PF13175"/>
    </source>
</evidence>
<proteinExistence type="predicted"/>
<comment type="caution">
    <text evidence="3">The sequence shown here is derived from an EMBL/GenBank/DDBJ whole genome shotgun (WGS) entry which is preliminary data.</text>
</comment>
<keyword evidence="4" id="KW-1185">Reference proteome</keyword>
<feature type="domain" description="Endonuclease GajA/Old nuclease/RecF-like AAA" evidence="1">
    <location>
        <begin position="1"/>
        <end position="384"/>
    </location>
</feature>
<dbReference type="InterPro" id="IPR027417">
    <property type="entry name" value="P-loop_NTPase"/>
</dbReference>
<dbReference type="InterPro" id="IPR041685">
    <property type="entry name" value="AAA_GajA/Old/RecF-like"/>
</dbReference>
<dbReference type="OrthoDB" id="9801813at2"/>
<dbReference type="Pfam" id="PF13175">
    <property type="entry name" value="AAA_15"/>
    <property type="match status" value="1"/>
</dbReference>
<dbReference type="InterPro" id="IPR034139">
    <property type="entry name" value="TOPRIM_OLD"/>
</dbReference>
<reference evidence="3 4" key="1">
    <citation type="submission" date="2018-12" db="EMBL/GenBank/DDBJ databases">
        <authorList>
            <person name="Yu L."/>
        </authorList>
    </citation>
    <scope>NUCLEOTIDE SEQUENCE [LARGE SCALE GENOMIC DNA]</scope>
    <source>
        <strain evidence="3 4">S5H2222</strain>
    </source>
</reference>
<name>A0A431UFN1_9BACI</name>
<dbReference type="Proteomes" id="UP000276349">
    <property type="component" value="Unassembled WGS sequence"/>
</dbReference>
<dbReference type="Gene3D" id="3.40.50.300">
    <property type="entry name" value="P-loop containing nucleotide triphosphate hydrolases"/>
    <property type="match status" value="2"/>
</dbReference>
<dbReference type="Pfam" id="PF20469">
    <property type="entry name" value="OLD-like_TOPRIM"/>
    <property type="match status" value="1"/>
</dbReference>
<dbReference type="RefSeq" id="WP_126295951.1">
    <property type="nucleotide sequence ID" value="NZ_RXNR01000081.1"/>
</dbReference>
<gene>
    <name evidence="3" type="ORF">EKG35_18090</name>
</gene>
<evidence type="ECO:0000313" key="4">
    <source>
        <dbReference type="Proteomes" id="UP000276349"/>
    </source>
</evidence>
<feature type="domain" description="OLD protein-like TOPRIM" evidence="2">
    <location>
        <begin position="440"/>
        <end position="508"/>
    </location>
</feature>
<dbReference type="SUPFAM" id="SSF52540">
    <property type="entry name" value="P-loop containing nucleoside triphosphate hydrolases"/>
    <property type="match status" value="1"/>
</dbReference>
<evidence type="ECO:0000313" key="3">
    <source>
        <dbReference type="EMBL" id="RTQ88224.1"/>
    </source>
</evidence>
<evidence type="ECO:0000259" key="2">
    <source>
        <dbReference type="Pfam" id="PF20469"/>
    </source>
</evidence>
<sequence>MKLGRIQIKNFRRIETADITFDSTTFLIGANNVGKTSVISAIDALLSLGNDKLTPDDFRLINENERAESIEIIGYFKDIPPEIQTSRGFRGRVVNGEFVYKKTYTITSLKPAISTFEYDYTISEEYANIDTPATLMDKLNINESDLKALIGNFSKTKLPERWHLNIDGAYEIDFESEPKEISNPGGLPSIVVSKLPRLLHIPAYTNVNDIGKGDGNTLLAECLGILFDDLISQSALAAGIQENLAFLQQEMSPDQEGSMINTLCNEVNQVIGDVFPNCGIKIDPSLKDLTSVLKPQYNVSMYSNVDTNADKQGTGLVRTGIFSILRYHSRLKLEGGTVTRPLLVAFEEPEIYLHPAAANLLRDTIYALGESDQIICTTHSPWMIDLSKNWQSLTKMELNDDSFTIAINYGLSEASTHLLDDEKELLKMIKTFDDELSRIFFTEKCIVVEGDSEVIAIKQTLDFIPPEYRREIHSKTQIIKARGKATMIPLIKYLNALNISYHVIHDRDQGTEGAERFNPFIAAAVGNTTNITLLEECLENCLGYPSPSSDKPYKVYKKTSEWNSWDDIPQAWKNVMERAYGINLD</sequence>
<organism evidence="3 4">
    <name type="scientific">Lysinibacillus telephonicus</name>
    <dbReference type="NCBI Taxonomy" id="1714840"/>
    <lineage>
        <taxon>Bacteria</taxon>
        <taxon>Bacillati</taxon>
        <taxon>Bacillota</taxon>
        <taxon>Bacilli</taxon>
        <taxon>Bacillales</taxon>
        <taxon>Bacillaceae</taxon>
        <taxon>Lysinibacillus</taxon>
    </lineage>
</organism>
<dbReference type="PANTHER" id="PTHR43581:SF4">
    <property type="entry name" value="ATP_GTP PHOSPHATASE"/>
    <property type="match status" value="1"/>
</dbReference>
<dbReference type="InterPro" id="IPR051396">
    <property type="entry name" value="Bact_Antivir_Def_Nuclease"/>
</dbReference>
<dbReference type="PANTHER" id="PTHR43581">
    <property type="entry name" value="ATP/GTP PHOSPHATASE"/>
    <property type="match status" value="1"/>
</dbReference>
<protein>
    <submittedName>
        <fullName evidence="3">DUF2813 domain-containing protein</fullName>
    </submittedName>
</protein>